<proteinExistence type="predicted"/>
<organism evidence="1 2">
    <name type="scientific">Aspergillus welwitschiae</name>
    <dbReference type="NCBI Taxonomy" id="1341132"/>
    <lineage>
        <taxon>Eukaryota</taxon>
        <taxon>Fungi</taxon>
        <taxon>Dikarya</taxon>
        <taxon>Ascomycota</taxon>
        <taxon>Pezizomycotina</taxon>
        <taxon>Eurotiomycetes</taxon>
        <taxon>Eurotiomycetidae</taxon>
        <taxon>Eurotiales</taxon>
        <taxon>Aspergillaceae</taxon>
        <taxon>Aspergillus</taxon>
        <taxon>Aspergillus subgen. Circumdati</taxon>
    </lineage>
</organism>
<reference evidence="1 2" key="1">
    <citation type="submission" date="2018-07" db="EMBL/GenBank/DDBJ databases">
        <title>The genomes of Aspergillus section Nigri reveals drivers in fungal speciation.</title>
        <authorList>
            <consortium name="DOE Joint Genome Institute"/>
            <person name="Vesth T.C."/>
            <person name="Nybo J."/>
            <person name="Theobald S."/>
            <person name="Brandl J."/>
            <person name="Frisvad J.C."/>
            <person name="Nielsen K.F."/>
            <person name="Lyhne E.K."/>
            <person name="Kogle M.E."/>
            <person name="Kuo A."/>
            <person name="Riley R."/>
            <person name="Clum A."/>
            <person name="Nolan M."/>
            <person name="Lipzen A."/>
            <person name="Salamov A."/>
            <person name="Henrissat B."/>
            <person name="Wiebenga A."/>
            <person name="De vries R.P."/>
            <person name="Grigoriev I.V."/>
            <person name="Mortensen U.H."/>
            <person name="Andersen M.R."/>
            <person name="Baker S.E."/>
        </authorList>
    </citation>
    <scope>NUCLEOTIDE SEQUENCE [LARGE SCALE GENOMIC DNA]</scope>
    <source>
        <strain evidence="1 2">CBS 139.54b</strain>
    </source>
</reference>
<evidence type="ECO:0000313" key="2">
    <source>
        <dbReference type="Proteomes" id="UP000253729"/>
    </source>
</evidence>
<sequence length="53" mass="5891">MTFFDRSRNPFSVFSLVAIMQNAYCWVGIPHVSPVSMHCYVGSTSGVSRYVGT</sequence>
<protein>
    <submittedName>
        <fullName evidence="1">Uncharacterized protein</fullName>
    </submittedName>
</protein>
<dbReference type="RefSeq" id="XP_026622677.1">
    <property type="nucleotide sequence ID" value="XM_026767526.1"/>
</dbReference>
<dbReference type="Proteomes" id="UP000253729">
    <property type="component" value="Unassembled WGS sequence"/>
</dbReference>
<evidence type="ECO:0000313" key="1">
    <source>
        <dbReference type="EMBL" id="RDH29655.1"/>
    </source>
</evidence>
<keyword evidence="2" id="KW-1185">Reference proteome</keyword>
<gene>
    <name evidence="1" type="ORF">BDQ94DRAFT_150173</name>
</gene>
<dbReference type="GeneID" id="38135882"/>
<dbReference type="EMBL" id="KZ852066">
    <property type="protein sequence ID" value="RDH29655.1"/>
    <property type="molecule type" value="Genomic_DNA"/>
</dbReference>
<dbReference type="AlphaFoldDB" id="A0A3F3PRU0"/>
<name>A0A3F3PRU0_9EURO</name>
<accession>A0A3F3PRU0</accession>